<evidence type="ECO:0000313" key="2">
    <source>
        <dbReference type="Proteomes" id="UP000002219"/>
    </source>
</evidence>
<organism evidence="1 2">
    <name type="scientific">Nocardiopsis dassonvillei (strain ATCC 23218 / DSM 43111 / CIP 107115 / JCM 7437 / KCTC 9190 / NBRC 14626 / NCTC 10488 / NRRL B-5397 / IMRU 509)</name>
    <name type="common">Actinomadura dassonvillei</name>
    <dbReference type="NCBI Taxonomy" id="446468"/>
    <lineage>
        <taxon>Bacteria</taxon>
        <taxon>Bacillati</taxon>
        <taxon>Actinomycetota</taxon>
        <taxon>Actinomycetes</taxon>
        <taxon>Streptosporangiales</taxon>
        <taxon>Nocardiopsidaceae</taxon>
        <taxon>Nocardiopsis</taxon>
    </lineage>
</organism>
<dbReference type="EMBL" id="CP002040">
    <property type="protein sequence ID" value="ADH70027.1"/>
    <property type="molecule type" value="Genomic_DNA"/>
</dbReference>
<dbReference type="GeneID" id="91487179"/>
<name>D7AZ47_NOCDD</name>
<evidence type="ECO:0000313" key="1">
    <source>
        <dbReference type="EMBL" id="ADH70027.1"/>
    </source>
</evidence>
<keyword evidence="2" id="KW-1185">Reference proteome</keyword>
<dbReference type="KEGG" id="nda:Ndas_4641"/>
<accession>D7AZ47</accession>
<gene>
    <name evidence="1" type="ordered locus">Ndas_4641</name>
</gene>
<protein>
    <submittedName>
        <fullName evidence="1">Helix-turn-helix protein</fullName>
    </submittedName>
</protein>
<dbReference type="STRING" id="446468.Ndas_4641"/>
<dbReference type="eggNOG" id="COG1396">
    <property type="taxonomic scope" value="Bacteria"/>
</dbReference>
<dbReference type="HOGENOM" id="CLU_823662_0_0_11"/>
<dbReference type="Proteomes" id="UP000002219">
    <property type="component" value="Chromosome 1"/>
</dbReference>
<sequence>MAPAGSETVGLAEALELRASPERAAEAVRSVSARVVALDTRYGARDTVDAAARAAARARGAVRTRLPDSADVLAATAELHQVTGWVAFDAERQRLSRRMTLTALDAARGAGDLSMEYFALSQLAMQDVHLWRPTEARRVCEAALAAGTAGSVRTLFTLRLARAVAQEGERTRARKLLGETLSRYLEGPRRGDPAWTWWLTEAEVTWHLAMVSADAGEPGTAAESFARTVELVRADGRSAGAEEADGGGRFVFHAAVSLLWALARARSWEEAEAVLVRDVLPRLGEVSSVRCERLLAEVVRRLDTARGRPSLRDTARWCAERSGVGVPEAPV</sequence>
<dbReference type="AlphaFoldDB" id="D7AZ47"/>
<reference evidence="1 2" key="1">
    <citation type="journal article" date="2010" name="Stand. Genomic Sci.">
        <title>Complete genome sequence of Nocardiopsis dassonvillei type strain (IMRU 509).</title>
        <authorList>
            <person name="Sun H."/>
            <person name="Lapidus A."/>
            <person name="Nolan M."/>
            <person name="Lucas S."/>
            <person name="Del Rio T.G."/>
            <person name="Tice H."/>
            <person name="Cheng J.F."/>
            <person name="Tapia R."/>
            <person name="Han C."/>
            <person name="Goodwin L."/>
            <person name="Pitluck S."/>
            <person name="Pagani I."/>
            <person name="Ivanova N."/>
            <person name="Mavromatis K."/>
            <person name="Mikhailova N."/>
            <person name="Pati A."/>
            <person name="Chen A."/>
            <person name="Palaniappan K."/>
            <person name="Land M."/>
            <person name="Hauser L."/>
            <person name="Chang Y.J."/>
            <person name="Jeffries C.D."/>
            <person name="Djao O.D."/>
            <person name="Rohde M."/>
            <person name="Sikorski J."/>
            <person name="Goker M."/>
            <person name="Woyke T."/>
            <person name="Bristow J."/>
            <person name="Eisen J.A."/>
            <person name="Markowitz V."/>
            <person name="Hugenholtz P."/>
            <person name="Kyrpides N.C."/>
            <person name="Klenk H.P."/>
        </authorList>
    </citation>
    <scope>NUCLEOTIDE SEQUENCE [LARGE SCALE GENOMIC DNA]</scope>
    <source>
        <strain evidence="2">ATCC 23218 / DSM 43111 / CIP 107115 / JCM 7437 / KCTC 9190 / NBRC 14626 / NCTC 10488 / NRRL B-5397 / IMRU 509</strain>
    </source>
</reference>
<dbReference type="RefSeq" id="WP_013155634.1">
    <property type="nucleotide sequence ID" value="NC_014210.1"/>
</dbReference>
<proteinExistence type="predicted"/>